<evidence type="ECO:0000259" key="2">
    <source>
        <dbReference type="Pfam" id="PF14291"/>
    </source>
</evidence>
<feature type="compositionally biased region" description="Basic and acidic residues" evidence="1">
    <location>
        <begin position="45"/>
        <end position="59"/>
    </location>
</feature>
<organism evidence="3 4">
    <name type="scientific">Daphnia galeata</name>
    <dbReference type="NCBI Taxonomy" id="27404"/>
    <lineage>
        <taxon>Eukaryota</taxon>
        <taxon>Metazoa</taxon>
        <taxon>Ecdysozoa</taxon>
        <taxon>Arthropoda</taxon>
        <taxon>Crustacea</taxon>
        <taxon>Branchiopoda</taxon>
        <taxon>Diplostraca</taxon>
        <taxon>Cladocera</taxon>
        <taxon>Anomopoda</taxon>
        <taxon>Daphniidae</taxon>
        <taxon>Daphnia</taxon>
    </lineage>
</organism>
<evidence type="ECO:0000313" key="3">
    <source>
        <dbReference type="EMBL" id="CAH0104297.1"/>
    </source>
</evidence>
<dbReference type="InterPro" id="IPR025398">
    <property type="entry name" value="DUF4371"/>
</dbReference>
<feature type="region of interest" description="Disordered" evidence="1">
    <location>
        <begin position="1"/>
        <end position="65"/>
    </location>
</feature>
<proteinExistence type="predicted"/>
<reference evidence="3" key="1">
    <citation type="submission" date="2021-11" db="EMBL/GenBank/DDBJ databases">
        <authorList>
            <person name="Schell T."/>
        </authorList>
    </citation>
    <scope>NUCLEOTIDE SEQUENCE</scope>
    <source>
        <strain evidence="3">M5</strain>
    </source>
</reference>
<dbReference type="PANTHER" id="PTHR45749">
    <property type="match status" value="1"/>
</dbReference>
<evidence type="ECO:0000313" key="4">
    <source>
        <dbReference type="Proteomes" id="UP000789390"/>
    </source>
</evidence>
<dbReference type="PANTHER" id="PTHR45749:SF35">
    <property type="entry name" value="AC-LIKE TRANSPOSASE-RELATED"/>
    <property type="match status" value="1"/>
</dbReference>
<dbReference type="EMBL" id="CAKKLH010000135">
    <property type="protein sequence ID" value="CAH0104297.1"/>
    <property type="molecule type" value="Genomic_DNA"/>
</dbReference>
<dbReference type="Pfam" id="PF14291">
    <property type="entry name" value="DUF4371"/>
    <property type="match status" value="1"/>
</dbReference>
<dbReference type="AlphaFoldDB" id="A0A8J2RRF1"/>
<evidence type="ECO:0000256" key="1">
    <source>
        <dbReference type="SAM" id="MobiDB-lite"/>
    </source>
</evidence>
<name>A0A8J2RRF1_9CRUS</name>
<sequence length="514" mass="58972">MSDQQVKKRVLQSGSQYRLQKQRRSEENSKQGSALLQFLKPATSNKEDQQQPKDHSLREETEELEDQDLNISQIDFSDLDIIVSVEEVSTNGSLDAEGPATWPTIINEDLRQNLNEIISVLKKLILKNIIDRLLVAKYYGMIVDCTPDKSHQEQMSMILRFVDITEASRGVPAQVKICENFVGFLVVDRSDAMSLLVVIKKHLETLKIPLEDMRGQGYDNGANMSCRHNGVQNLNLVLNDAANCCAVVVSFFGVIQALYVFFSSSTKRWQVLLQFVPNLTLKPLSETRWESRIDAINLLCYQLENVYDALQHLANDETLINFTSKIFQRVETDFSQATKHLDRTKQFLVNLRSEEGFAGVIASGKELAEEIEVELNFPFEPTVQARVICVGPNEREVKCDRKNRCETNSRQKRVYSMDEDDFLASLPLTNIEQFEKFEKDLEQDKAMFNRLVLRIKKLGKRNSKRPVADYIRRAWDLVLSDSVSKDLNRDHRVSEERCRKIQTKTSQNGQRPGD</sequence>
<feature type="region of interest" description="Disordered" evidence="1">
    <location>
        <begin position="492"/>
        <end position="514"/>
    </location>
</feature>
<feature type="domain" description="DUF4371" evidence="2">
    <location>
        <begin position="116"/>
        <end position="230"/>
    </location>
</feature>
<dbReference type="OrthoDB" id="6381264at2759"/>
<keyword evidence="4" id="KW-1185">Reference proteome</keyword>
<feature type="compositionally biased region" description="Polar residues" evidence="1">
    <location>
        <begin position="503"/>
        <end position="514"/>
    </location>
</feature>
<dbReference type="Proteomes" id="UP000789390">
    <property type="component" value="Unassembled WGS sequence"/>
</dbReference>
<accession>A0A8J2RRF1</accession>
<comment type="caution">
    <text evidence="3">The sequence shown here is derived from an EMBL/GenBank/DDBJ whole genome shotgun (WGS) entry which is preliminary data.</text>
</comment>
<protein>
    <recommendedName>
        <fullName evidence="2">DUF4371 domain-containing protein</fullName>
    </recommendedName>
</protein>
<gene>
    <name evidence="3" type="ORF">DGAL_LOCUS7064</name>
</gene>